<keyword evidence="4" id="KW-0547">Nucleotide-binding</keyword>
<name>A0AAD9IVR6_9ANNE</name>
<keyword evidence="3" id="KW-0819">tRNA processing</keyword>
<dbReference type="AlphaFoldDB" id="A0AAD9IVR6"/>
<feature type="domain" description="GTP-binding protein TrmE N-terminal" evidence="7">
    <location>
        <begin position="39"/>
        <end position="150"/>
    </location>
</feature>
<proteinExistence type="inferred from homology"/>
<protein>
    <recommendedName>
        <fullName evidence="7">GTP-binding protein TrmE N-terminal domain-containing protein</fullName>
    </recommendedName>
</protein>
<comment type="similarity">
    <text evidence="2">Belongs to the TRAFAC class TrmE-Era-EngA-EngB-Septin-like GTPase superfamily. TrmE GTPase family.</text>
</comment>
<evidence type="ECO:0000313" key="8">
    <source>
        <dbReference type="EMBL" id="KAK2141467.1"/>
    </source>
</evidence>
<dbReference type="GO" id="GO:0002098">
    <property type="term" value="P:tRNA wobble uridine modification"/>
    <property type="evidence" value="ECO:0007669"/>
    <property type="project" value="TreeGrafter"/>
</dbReference>
<feature type="region of interest" description="Disordered" evidence="6">
    <location>
        <begin position="208"/>
        <end position="232"/>
    </location>
</feature>
<dbReference type="GO" id="GO:0005525">
    <property type="term" value="F:GTP binding"/>
    <property type="evidence" value="ECO:0007669"/>
    <property type="project" value="UniProtKB-KW"/>
</dbReference>
<dbReference type="GO" id="GO:0005739">
    <property type="term" value="C:mitochondrion"/>
    <property type="evidence" value="ECO:0007669"/>
    <property type="project" value="UniProtKB-SubCell"/>
</dbReference>
<reference evidence="8" key="1">
    <citation type="journal article" date="2023" name="Mol. Biol. Evol.">
        <title>Third-Generation Sequencing Reveals the Adaptive Role of the Epigenome in Three Deep-Sea Polychaetes.</title>
        <authorList>
            <person name="Perez M."/>
            <person name="Aroh O."/>
            <person name="Sun Y."/>
            <person name="Lan Y."/>
            <person name="Juniper S.K."/>
            <person name="Young C.R."/>
            <person name="Angers B."/>
            <person name="Qian P.Y."/>
        </authorList>
    </citation>
    <scope>NUCLEOTIDE SEQUENCE</scope>
    <source>
        <strain evidence="8">P08H-3</strain>
    </source>
</reference>
<comment type="caution">
    <text evidence="8">The sequence shown here is derived from an EMBL/GenBank/DDBJ whole genome shotgun (WGS) entry which is preliminary data.</text>
</comment>
<organism evidence="8 9">
    <name type="scientific">Paralvinella palmiformis</name>
    <dbReference type="NCBI Taxonomy" id="53620"/>
    <lineage>
        <taxon>Eukaryota</taxon>
        <taxon>Metazoa</taxon>
        <taxon>Spiralia</taxon>
        <taxon>Lophotrochozoa</taxon>
        <taxon>Annelida</taxon>
        <taxon>Polychaeta</taxon>
        <taxon>Sedentaria</taxon>
        <taxon>Canalipalpata</taxon>
        <taxon>Terebellida</taxon>
        <taxon>Terebelliformia</taxon>
        <taxon>Alvinellidae</taxon>
        <taxon>Paralvinella</taxon>
    </lineage>
</organism>
<accession>A0AAD9IVR6</accession>
<gene>
    <name evidence="8" type="ORF">LSH36_1093g00031</name>
</gene>
<dbReference type="FunFam" id="3.30.1360.120:FF:000007">
    <property type="entry name" value="tRNA modification GTPase GTPBP3, mitochondrial"/>
    <property type="match status" value="1"/>
</dbReference>
<dbReference type="CDD" id="cd14858">
    <property type="entry name" value="TrmE_N"/>
    <property type="match status" value="1"/>
</dbReference>
<evidence type="ECO:0000256" key="3">
    <source>
        <dbReference type="ARBA" id="ARBA00022694"/>
    </source>
</evidence>
<keyword evidence="5" id="KW-0342">GTP-binding</keyword>
<evidence type="ECO:0000256" key="4">
    <source>
        <dbReference type="ARBA" id="ARBA00022741"/>
    </source>
</evidence>
<sequence>MTLPKGNATNIWWSTPVCNLQTLLITRSFHLSQLLSRATIYALSSGYGKCGVAVIRVSGFRSKNVIQLMTKNNQLPPPRLARLQRLFDAQTCEPIDKGLLLWFPGPNSFTGEDCCEFHVHGGRAVVEAMFTSLARIDGLRHAEAGEFTKRMPIFCSLSCVSQSILREKLGRFCRILHGKGQTHFKATRSTGSTLAGIGDYFRNGAATSAPQPAAPAAAQPVPAPAASSRPGCGGKQTLIAERNQLGPFLVHDIERLVRNLLERCVKPVALQKASTAYDLLKLDLEKERVENKKIEVGFKAEDELKSLLSTKAISECQVFQFREECRQFVVKCVNKIFDRSPLKYRLARNMACLDPTLMVSDQEHSKSKCKRLLEESVTLNRVDGDDVDILVASYKELLHDVASV</sequence>
<dbReference type="InterPro" id="IPR027266">
    <property type="entry name" value="TrmE/GcvT-like"/>
</dbReference>
<evidence type="ECO:0000313" key="9">
    <source>
        <dbReference type="Proteomes" id="UP001208570"/>
    </source>
</evidence>
<evidence type="ECO:0000256" key="1">
    <source>
        <dbReference type="ARBA" id="ARBA00004173"/>
    </source>
</evidence>
<comment type="subcellular location">
    <subcellularLocation>
        <location evidence="1">Mitochondrion</location>
    </subcellularLocation>
</comment>
<dbReference type="Proteomes" id="UP001208570">
    <property type="component" value="Unassembled WGS sequence"/>
</dbReference>
<dbReference type="Gene3D" id="3.30.1360.120">
    <property type="entry name" value="Probable tRNA modification gtpase trme, domain 1"/>
    <property type="match status" value="1"/>
</dbReference>
<evidence type="ECO:0000259" key="7">
    <source>
        <dbReference type="Pfam" id="PF10396"/>
    </source>
</evidence>
<dbReference type="SUPFAM" id="SSF103025">
    <property type="entry name" value="Folate-binding domain"/>
    <property type="match status" value="1"/>
</dbReference>
<evidence type="ECO:0000256" key="2">
    <source>
        <dbReference type="ARBA" id="ARBA00011043"/>
    </source>
</evidence>
<dbReference type="InterPro" id="IPR018948">
    <property type="entry name" value="GTP-bd_TrmE_N"/>
</dbReference>
<evidence type="ECO:0000256" key="6">
    <source>
        <dbReference type="SAM" id="MobiDB-lite"/>
    </source>
</evidence>
<evidence type="ECO:0000256" key="5">
    <source>
        <dbReference type="ARBA" id="ARBA00023134"/>
    </source>
</evidence>
<dbReference type="PANTHER" id="PTHR42714:SF2">
    <property type="entry name" value="TRNA MODIFICATION GTPASE GTPBP3, MITOCHONDRIAL"/>
    <property type="match status" value="1"/>
</dbReference>
<keyword evidence="9" id="KW-1185">Reference proteome</keyword>
<dbReference type="PANTHER" id="PTHR42714">
    <property type="entry name" value="TRNA MODIFICATION GTPASE GTPBP3"/>
    <property type="match status" value="1"/>
</dbReference>
<dbReference type="GO" id="GO:0030488">
    <property type="term" value="P:tRNA methylation"/>
    <property type="evidence" value="ECO:0007669"/>
    <property type="project" value="TreeGrafter"/>
</dbReference>
<dbReference type="Pfam" id="PF10396">
    <property type="entry name" value="TrmE_N"/>
    <property type="match status" value="1"/>
</dbReference>
<feature type="compositionally biased region" description="Low complexity" evidence="6">
    <location>
        <begin position="208"/>
        <end position="228"/>
    </location>
</feature>
<dbReference type="EMBL" id="JAODUP010001093">
    <property type="protein sequence ID" value="KAK2141467.1"/>
    <property type="molecule type" value="Genomic_DNA"/>
</dbReference>